<dbReference type="AlphaFoldDB" id="A0A1V3XVY1"/>
<dbReference type="RefSeq" id="WP_023371893.1">
    <property type="nucleotide sequence ID" value="NZ_BLYZ01000001.1"/>
</dbReference>
<name>A0A1V3XVY1_MYCKA</name>
<evidence type="ECO:0000313" key="1">
    <source>
        <dbReference type="EMBL" id="OOK83393.1"/>
    </source>
</evidence>
<reference evidence="1 2" key="1">
    <citation type="submission" date="2017-02" db="EMBL/GenBank/DDBJ databases">
        <title>Complete genome sequences of Mycobacterium kansasii strains isolated from rhesus macaques.</title>
        <authorList>
            <person name="Panda A."/>
            <person name="Nagaraj S."/>
            <person name="Zhao X."/>
            <person name="Tettelin H."/>
            <person name="Detolla L.J."/>
        </authorList>
    </citation>
    <scope>NUCLEOTIDE SEQUENCE [LARGE SCALE GENOMIC DNA]</scope>
    <source>
        <strain evidence="1 2">11-3469</strain>
    </source>
</reference>
<dbReference type="SUPFAM" id="SSF51126">
    <property type="entry name" value="Pectin lyase-like"/>
    <property type="match status" value="1"/>
</dbReference>
<comment type="caution">
    <text evidence="1">The sequence shown here is derived from an EMBL/GenBank/DDBJ whole genome shotgun (WGS) entry which is preliminary data.</text>
</comment>
<dbReference type="Proteomes" id="UP000188532">
    <property type="component" value="Unassembled WGS sequence"/>
</dbReference>
<dbReference type="EMBL" id="MVBN01000001">
    <property type="protein sequence ID" value="OOK83393.1"/>
    <property type="molecule type" value="Genomic_DNA"/>
</dbReference>
<dbReference type="GeneID" id="29697034"/>
<protein>
    <submittedName>
        <fullName evidence="1">Uncharacterized protein</fullName>
    </submittedName>
</protein>
<dbReference type="InterPro" id="IPR011050">
    <property type="entry name" value="Pectin_lyase_fold/virulence"/>
</dbReference>
<proteinExistence type="predicted"/>
<gene>
    <name evidence="1" type="ORF">BZL29_0677</name>
</gene>
<evidence type="ECO:0000313" key="2">
    <source>
        <dbReference type="Proteomes" id="UP000188532"/>
    </source>
</evidence>
<accession>A0A1V3XVY1</accession>
<sequence length="1021" mass="109798">MSVRTFGADTTTWSPEGPYAVDWYNSNNWSNGVPDADKIAIVNILGTEAKEVTVKGLHVGGTGVASLDGVNAEEIIVADQGCLATPKLAVSGELTLAGGTLAGGLTVPQPTEFWIPPGATLRIIGPGDKEVNGHLHLSGIGIWTSDGGRLLLSDRLEIDGGTLEIRSDATIYHPATVNLRPSGRIKISHGRRLVIDGPDFKCDGPIELSDSTLDLRDGTHVFMPSARVIGKGRVHLASGRCHSDGYNTMANANGTGRLALDPGIAIALVPGDDPASEAILRGPLEVTSGFLELWTSNMFGEFDIGPQAHLLITGPDPKEINGRMRLSGRGVLSSAGRLNLGNEGLEVAGILEVQEDATLYYPSGLRVEKLGFVKVAAGRSLVLDGPSLSQAGTVELQNDSCLVLRDGEHVLLPNSSIIGCGTVQLTPGDCHKEGYNVGCQLSGPGPVSLEPGISFIIRPSEPTQAVAVFGPLTIDGGHIEWTGGTLYNDIDLGELTSLTVSGDTPRELNGLLRLRGEGRIDCRAPIAMYNIGIRTSGRLVIASPATLSGTSAVRNSGHLQVRAALQLDGVDLVNAGTVEIIANGLVLTTAQLLMEEIGTLSISIADQSEGASPKVRSESCDLDGTLTLELGYGPREGESIHVLGYTRRQGEFAATQGCPWYWDAEYGATELIERPARPPVPYVLGNPSAAARRACQRMNDSSQAEQLRRIDTYVKAYGFDQSPNYNPKLPLRGEAIRDPRLGMNQDDLNAAYQAAGALGIDAATLLAVWTAEGRYDYRNLMHCSWISFTEQGKFPAPLTTEQWRTYGRSRALYEAFGCDLMISFTPTPNGENQPGGPTADHENPFLKCVTDMRDAGVALALVSNPRGLSRYFRDYALRMRAYQIDSQSWQIDLALARCSLASWLALQGALFELQRHVTESRFQRHYGVAVDLRSRPWVTYVVWNAGLRGFDNHLTKDGHGQPYTNPEAAITGRFGSADQPPEHLSAEQLNLYYRKDGSSGALANAVVLKYLVDTYGPWWEP</sequence>
<organism evidence="1 2">
    <name type="scientific">Mycobacterium kansasii</name>
    <dbReference type="NCBI Taxonomy" id="1768"/>
    <lineage>
        <taxon>Bacteria</taxon>
        <taxon>Bacillati</taxon>
        <taxon>Actinomycetota</taxon>
        <taxon>Actinomycetes</taxon>
        <taxon>Mycobacteriales</taxon>
        <taxon>Mycobacteriaceae</taxon>
        <taxon>Mycobacterium</taxon>
    </lineage>
</organism>